<evidence type="ECO:0000256" key="1">
    <source>
        <dbReference type="SAM" id="Phobius"/>
    </source>
</evidence>
<dbReference type="AlphaFoldDB" id="K6ZPZ7"/>
<dbReference type="PANTHER" id="PTHR39594:SF1">
    <property type="entry name" value="PROTEIN YCHQ"/>
    <property type="match status" value="1"/>
</dbReference>
<dbReference type="GO" id="GO:0005886">
    <property type="term" value="C:plasma membrane"/>
    <property type="evidence" value="ECO:0007669"/>
    <property type="project" value="TreeGrafter"/>
</dbReference>
<keyword evidence="1" id="KW-0472">Membrane</keyword>
<organism evidence="2 3">
    <name type="scientific">Paraglaciecola psychrophila 170</name>
    <dbReference type="NCBI Taxonomy" id="1129794"/>
    <lineage>
        <taxon>Bacteria</taxon>
        <taxon>Pseudomonadati</taxon>
        <taxon>Pseudomonadota</taxon>
        <taxon>Gammaproteobacteria</taxon>
        <taxon>Alteromonadales</taxon>
        <taxon>Alteromonadaceae</taxon>
        <taxon>Paraglaciecola</taxon>
    </lineage>
</organism>
<dbReference type="STRING" id="1129794.C427_3241"/>
<evidence type="ECO:0000313" key="2">
    <source>
        <dbReference type="EMBL" id="AGH45350.1"/>
    </source>
</evidence>
<dbReference type="InterPro" id="IPR007360">
    <property type="entry name" value="SirB"/>
</dbReference>
<dbReference type="PATRIC" id="fig|1129794.4.peg.3222"/>
<feature type="transmembrane region" description="Helical" evidence="1">
    <location>
        <begin position="42"/>
        <end position="59"/>
    </location>
</feature>
<proteinExistence type="predicted"/>
<reference evidence="2 3" key="1">
    <citation type="journal article" date="2013" name="Genome Announc.">
        <title>Complete Genome Sequence of Glaciecola psychrophila Strain 170T.</title>
        <authorList>
            <person name="Yin J."/>
            <person name="Chen J."/>
            <person name="Liu G."/>
            <person name="Yu Y."/>
            <person name="Song L."/>
            <person name="Wang X."/>
            <person name="Qu X."/>
        </authorList>
    </citation>
    <scope>NUCLEOTIDE SEQUENCE [LARGE SCALE GENOMIC DNA]</scope>
    <source>
        <strain evidence="2 3">170</strain>
    </source>
</reference>
<name>K6ZPZ7_9ALTE</name>
<protein>
    <submittedName>
        <fullName evidence="2">Invasion gene expression up-regulator SirB</fullName>
    </submittedName>
</protein>
<dbReference type="PANTHER" id="PTHR39594">
    <property type="entry name" value="PROTEIN YCHQ"/>
    <property type="match status" value="1"/>
</dbReference>
<dbReference type="Proteomes" id="UP000011864">
    <property type="component" value="Chromosome"/>
</dbReference>
<keyword evidence="1" id="KW-1133">Transmembrane helix</keyword>
<dbReference type="KEGG" id="gps:C427_3241"/>
<gene>
    <name evidence="2" type="ORF">C427_3241</name>
</gene>
<dbReference type="eggNOG" id="COG3094">
    <property type="taxonomic scope" value="Bacteria"/>
</dbReference>
<sequence length="71" mass="8263">MKQKWLKIIPHVVDTLLLVSDAILCVRHKQYLFVNAWVTEKLSALVMYVFMVTLALKLGRNSFMRCIGLVR</sequence>
<keyword evidence="3" id="KW-1185">Reference proteome</keyword>
<dbReference type="HOGENOM" id="CLU_123860_3_1_6"/>
<accession>K6ZPZ7</accession>
<keyword evidence="1" id="KW-0812">Transmembrane</keyword>
<dbReference type="Pfam" id="PF04247">
    <property type="entry name" value="SirB"/>
    <property type="match status" value="1"/>
</dbReference>
<evidence type="ECO:0000313" key="3">
    <source>
        <dbReference type="Proteomes" id="UP000011864"/>
    </source>
</evidence>
<dbReference type="EMBL" id="CP003837">
    <property type="protein sequence ID" value="AGH45350.1"/>
    <property type="molecule type" value="Genomic_DNA"/>
</dbReference>